<dbReference type="FunFam" id="1.10.510.10:FF:000263">
    <property type="entry name" value="MAP kinase skh1/pek1"/>
    <property type="match status" value="1"/>
</dbReference>
<dbReference type="PROSITE" id="PS00108">
    <property type="entry name" value="PROTEIN_KINASE_ST"/>
    <property type="match status" value="1"/>
</dbReference>
<evidence type="ECO:0000256" key="1">
    <source>
        <dbReference type="ARBA" id="ARBA00022679"/>
    </source>
</evidence>
<dbReference type="GO" id="GO:0005524">
    <property type="term" value="F:ATP binding"/>
    <property type="evidence" value="ECO:0007669"/>
    <property type="project" value="UniProtKB-UniRule"/>
</dbReference>
<keyword evidence="2 7" id="KW-0547">Nucleotide-binding</keyword>
<dbReference type="SUPFAM" id="SSF56112">
    <property type="entry name" value="Protein kinase-like (PK-like)"/>
    <property type="match status" value="1"/>
</dbReference>
<evidence type="ECO:0000256" key="7">
    <source>
        <dbReference type="PROSITE-ProRule" id="PRU10141"/>
    </source>
</evidence>
<evidence type="ECO:0000313" key="10">
    <source>
        <dbReference type="EMBL" id="KAG0668984.1"/>
    </source>
</evidence>
<keyword evidence="1" id="KW-0808">Transferase</keyword>
<dbReference type="Proteomes" id="UP000750334">
    <property type="component" value="Unassembled WGS sequence"/>
</dbReference>
<dbReference type="PROSITE" id="PS50011">
    <property type="entry name" value="PROTEIN_KINASE_DOM"/>
    <property type="match status" value="1"/>
</dbReference>
<dbReference type="Gene3D" id="1.10.510.10">
    <property type="entry name" value="Transferase(Phosphotransferase) domain 1"/>
    <property type="match status" value="1"/>
</dbReference>
<dbReference type="PANTHER" id="PTHR48013">
    <property type="entry name" value="DUAL SPECIFICITY MITOGEN-ACTIVATED PROTEIN KINASE KINASE 5-RELATED"/>
    <property type="match status" value="1"/>
</dbReference>
<evidence type="ECO:0000256" key="5">
    <source>
        <dbReference type="ARBA" id="ARBA00038035"/>
    </source>
</evidence>
<evidence type="ECO:0000259" key="9">
    <source>
        <dbReference type="PROSITE" id="PS50011"/>
    </source>
</evidence>
<evidence type="ECO:0000256" key="3">
    <source>
        <dbReference type="ARBA" id="ARBA00022777"/>
    </source>
</evidence>
<dbReference type="EMBL" id="PUHR01000052">
    <property type="protein sequence ID" value="KAG0668984.1"/>
    <property type="molecule type" value="Genomic_DNA"/>
</dbReference>
<keyword evidence="11" id="KW-1185">Reference proteome</keyword>
<dbReference type="InterPro" id="IPR011009">
    <property type="entry name" value="Kinase-like_dom_sf"/>
</dbReference>
<evidence type="ECO:0000256" key="8">
    <source>
        <dbReference type="SAM" id="MobiDB-lite"/>
    </source>
</evidence>
<feature type="compositionally biased region" description="Polar residues" evidence="8">
    <location>
        <begin position="86"/>
        <end position="96"/>
    </location>
</feature>
<name>A0A9P6WC63_MAUEX</name>
<comment type="caution">
    <text evidence="10">The sequence shown here is derived from an EMBL/GenBank/DDBJ whole genome shotgun (WGS) entry which is preliminary data.</text>
</comment>
<dbReference type="PANTHER" id="PTHR48013:SF6">
    <property type="entry name" value="MAP KINASE KINASE MKK1_SSP32-RELATED"/>
    <property type="match status" value="1"/>
</dbReference>
<dbReference type="AlphaFoldDB" id="A0A9P6WC63"/>
<dbReference type="InterPro" id="IPR008271">
    <property type="entry name" value="Ser/Thr_kinase_AS"/>
</dbReference>
<evidence type="ECO:0000256" key="4">
    <source>
        <dbReference type="ARBA" id="ARBA00022840"/>
    </source>
</evidence>
<dbReference type="GO" id="GO:0004708">
    <property type="term" value="F:MAP kinase kinase activity"/>
    <property type="evidence" value="ECO:0007669"/>
    <property type="project" value="UniProtKB-EC"/>
</dbReference>
<feature type="region of interest" description="Disordered" evidence="8">
    <location>
        <begin position="1"/>
        <end position="44"/>
    </location>
</feature>
<keyword evidence="3 10" id="KW-0418">Kinase</keyword>
<reference evidence="10 11" key="1">
    <citation type="submission" date="2020-11" db="EMBL/GenBank/DDBJ databases">
        <title>Kefir isolates.</title>
        <authorList>
            <person name="Marcisauskas S."/>
            <person name="Kim Y."/>
            <person name="Blasche S."/>
        </authorList>
    </citation>
    <scope>NUCLEOTIDE SEQUENCE [LARGE SCALE GENOMIC DNA]</scope>
    <source>
        <strain evidence="10 11">OG2</strain>
    </source>
</reference>
<comment type="similarity">
    <text evidence="5">Belongs to the protein kinase superfamily. STE Ser/Thr protein kinase family. MAP kinase kinase subfamily.</text>
</comment>
<feature type="binding site" evidence="7">
    <location>
        <position position="289"/>
    </location>
    <ligand>
        <name>ATP</name>
        <dbReference type="ChEBI" id="CHEBI:30616"/>
    </ligand>
</feature>
<keyword evidence="4 7" id="KW-0067">ATP-binding</keyword>
<feature type="region of interest" description="Disordered" evidence="8">
    <location>
        <begin position="82"/>
        <end position="132"/>
    </location>
</feature>
<feature type="domain" description="Protein kinase" evidence="9">
    <location>
        <begin position="260"/>
        <end position="527"/>
    </location>
</feature>
<evidence type="ECO:0000256" key="2">
    <source>
        <dbReference type="ARBA" id="ARBA00022741"/>
    </source>
</evidence>
<dbReference type="Gene3D" id="3.30.200.20">
    <property type="entry name" value="Phosphorylase Kinase, domain 1"/>
    <property type="match status" value="1"/>
</dbReference>
<proteinExistence type="inferred from homology"/>
<dbReference type="EC" id="2.7.12.2" evidence="6"/>
<dbReference type="OrthoDB" id="10252354at2759"/>
<evidence type="ECO:0000313" key="11">
    <source>
        <dbReference type="Proteomes" id="UP000750334"/>
    </source>
</evidence>
<evidence type="ECO:0000256" key="6">
    <source>
        <dbReference type="ARBA" id="ARBA00038999"/>
    </source>
</evidence>
<dbReference type="Pfam" id="PF00069">
    <property type="entry name" value="Pkinase"/>
    <property type="match status" value="1"/>
</dbReference>
<dbReference type="InterPro" id="IPR000719">
    <property type="entry name" value="Prot_kinase_dom"/>
</dbReference>
<dbReference type="SMART" id="SM00220">
    <property type="entry name" value="S_TKc"/>
    <property type="match status" value="1"/>
</dbReference>
<sequence>MASLFKPPESTRQNPKTPRLKLPSLDQSEVKRSPFPPQQKQQSNIYNVNRINGQNNNNTAPPLSLKIRNTNTIPMMSTVKPLPRINMSSMTPNNNETTDISSSNSTTSSSKTPTSSGSSRRRPVPPPIQGMTVKEISPIARSRPLPSMSPVELQHSLKNLSINTERLNPVEKPIMESGHETPCSQDSYISNLLSTYEESASNITTPLVEVSNDLPRNNTMIPVSNASHHNINTDQAIPSDMDVNDLGENMWHYKHLKEEIVTLGVLGEGAGGSVAKCKLRHGSTIFALKTINVLNTDPEFQKQIFRELQFNKSFKSDYIVRYYGMFTDEENSSIYIAMEYMGGRSLEAVYKNLMKRGGRISEKVLGKVVESVLRGLSYLHEKKIIHRDIKPQNILLSDKGNVKLCDFGVSGEAVNSLATTFTGTSFYMAPERIQGQPYSVTCDVWSLGLTILEVAQGHFPFGSDKITANIAPIELLMLILTFEPQLKDEEENNIKWSGSFKSFIAYCLKKDPTERPSPRQMLQHPWIQGQMKKRVNMEKFIHRCWEE</sequence>
<gene>
    <name evidence="10" type="primary">MKK1</name>
    <name evidence="10" type="ORF">C6P45_004201</name>
</gene>
<organism evidence="10 11">
    <name type="scientific">Maudiozyma exigua</name>
    <name type="common">Yeast</name>
    <name type="synonym">Kazachstania exigua</name>
    <dbReference type="NCBI Taxonomy" id="34358"/>
    <lineage>
        <taxon>Eukaryota</taxon>
        <taxon>Fungi</taxon>
        <taxon>Dikarya</taxon>
        <taxon>Ascomycota</taxon>
        <taxon>Saccharomycotina</taxon>
        <taxon>Saccharomycetes</taxon>
        <taxon>Saccharomycetales</taxon>
        <taxon>Saccharomycetaceae</taxon>
        <taxon>Maudiozyma</taxon>
    </lineage>
</organism>
<accession>A0A9P6WC63</accession>
<dbReference type="GO" id="GO:0060237">
    <property type="term" value="P:regulation of fungal-type cell wall organization"/>
    <property type="evidence" value="ECO:0007669"/>
    <property type="project" value="TreeGrafter"/>
</dbReference>
<dbReference type="PROSITE" id="PS00107">
    <property type="entry name" value="PROTEIN_KINASE_ATP"/>
    <property type="match status" value="1"/>
</dbReference>
<dbReference type="GO" id="GO:0000196">
    <property type="term" value="P:cell integrity MAPK cascade"/>
    <property type="evidence" value="ECO:0007669"/>
    <property type="project" value="TreeGrafter"/>
</dbReference>
<feature type="compositionally biased region" description="Low complexity" evidence="8">
    <location>
        <begin position="97"/>
        <end position="118"/>
    </location>
</feature>
<protein>
    <recommendedName>
        <fullName evidence="6">mitogen-activated protein kinase kinase</fullName>
        <ecNumber evidence="6">2.7.12.2</ecNumber>
    </recommendedName>
</protein>
<dbReference type="InterPro" id="IPR017441">
    <property type="entry name" value="Protein_kinase_ATP_BS"/>
</dbReference>